<dbReference type="RefSeq" id="WP_067523530.1">
    <property type="nucleotide sequence ID" value="NZ_JABELX010000009.1"/>
</dbReference>
<comment type="caution">
    <text evidence="1">The sequence shown here is derived from an EMBL/GenBank/DDBJ whole genome shotgun (WGS) entry which is preliminary data.</text>
</comment>
<dbReference type="GO" id="GO:0005524">
    <property type="term" value="F:ATP binding"/>
    <property type="evidence" value="ECO:0007669"/>
    <property type="project" value="UniProtKB-KW"/>
</dbReference>
<evidence type="ECO:0000313" key="1">
    <source>
        <dbReference type="EMBL" id="NNH72950.1"/>
    </source>
</evidence>
<dbReference type="EMBL" id="JABELX010000009">
    <property type="protein sequence ID" value="NNH72950.1"/>
    <property type="molecule type" value="Genomic_DNA"/>
</dbReference>
<keyword evidence="2" id="KW-1185">Reference proteome</keyword>
<reference evidence="1 2" key="1">
    <citation type="submission" date="2020-05" db="EMBL/GenBank/DDBJ databases">
        <title>MicrobeNet Type strains.</title>
        <authorList>
            <person name="Nicholson A.C."/>
        </authorList>
    </citation>
    <scope>NUCLEOTIDE SEQUENCE [LARGE SCALE GENOMIC DNA]</scope>
    <source>
        <strain evidence="1 2">JCM 3224</strain>
    </source>
</reference>
<gene>
    <name evidence="1" type="ORF">HLB23_24340</name>
</gene>
<evidence type="ECO:0000313" key="2">
    <source>
        <dbReference type="Proteomes" id="UP000586827"/>
    </source>
</evidence>
<dbReference type="AlphaFoldDB" id="A0A849C9A2"/>
<organism evidence="1 2">
    <name type="scientific">Nocardia uniformis</name>
    <dbReference type="NCBI Taxonomy" id="53432"/>
    <lineage>
        <taxon>Bacteria</taxon>
        <taxon>Bacillati</taxon>
        <taxon>Actinomycetota</taxon>
        <taxon>Actinomycetes</taxon>
        <taxon>Mycobacteriales</taxon>
        <taxon>Nocardiaceae</taxon>
        <taxon>Nocardia</taxon>
    </lineage>
</organism>
<dbReference type="Proteomes" id="UP000586827">
    <property type="component" value="Unassembled WGS sequence"/>
</dbReference>
<protein>
    <submittedName>
        <fullName evidence="1">ATP-binding protein</fullName>
    </submittedName>
</protein>
<keyword evidence="1" id="KW-0067">ATP-binding</keyword>
<sequence>MSDSVELFPIAIGEFDSARYPHIDGIDANLAAIIDTFDGFESHVVEWRRTASECCGKSTKRSYSDCLGCPDRLGDHYRDRDDVSARLQQWADGDSATRSILYWVGHGWSDDHQVALIHSRTHPAYVAHEGIRPEHIASAIRSRFATSPHPWVIVMIEACQSVRFVSRLQNALNDTMYPGSYLLISPTSDQGAVTLGRLQVMLHDVLHTTFAAEDVLLDRFAKALHARDVAIKQSGPISDDVIAFIRRIRLPANISVDARQELASAISQLPPDVQRHFVTKAHGGLGSFEKVVLNEQSWYFEGREDDTRHVVTWLRQHESGMLVITGAPGSGKSAFLGNLIVHANPALREALRRAGLLTSSVNGLEDNAFDLCMTLTGAPSEEVIGQLAAAVGVTVPDDLAGKGAALGGQWLANAVRNSTTAQITIVADALDEAVFPEELANYVLRPLAQVRTVRLLVGTRRVHLTVRMNRPRT</sequence>
<accession>A0A849C9A2</accession>
<proteinExistence type="predicted"/>
<dbReference type="InterPro" id="IPR027417">
    <property type="entry name" value="P-loop_NTPase"/>
</dbReference>
<dbReference type="SUPFAM" id="SSF52540">
    <property type="entry name" value="P-loop containing nucleoside triphosphate hydrolases"/>
    <property type="match status" value="1"/>
</dbReference>
<keyword evidence="1" id="KW-0547">Nucleotide-binding</keyword>
<name>A0A849C9A2_9NOCA</name>